<reference evidence="3 4" key="1">
    <citation type="submission" date="2019-12" db="EMBL/GenBank/DDBJ databases">
        <title>Genomic-based taxomic classification of the family Erythrobacteraceae.</title>
        <authorList>
            <person name="Xu L."/>
        </authorList>
    </citation>
    <scope>NUCLEOTIDE SEQUENCE [LARGE SCALE GENOMIC DNA]</scope>
    <source>
        <strain evidence="3 4">M0322</strain>
    </source>
</reference>
<dbReference type="AlphaFoldDB" id="A0A844YW31"/>
<proteinExistence type="predicted"/>
<evidence type="ECO:0000313" key="3">
    <source>
        <dbReference type="EMBL" id="MXO72545.1"/>
    </source>
</evidence>
<name>A0A844YW31_9SPHN</name>
<dbReference type="GO" id="GO:0016020">
    <property type="term" value="C:membrane"/>
    <property type="evidence" value="ECO:0007669"/>
    <property type="project" value="InterPro"/>
</dbReference>
<dbReference type="Proteomes" id="UP000466966">
    <property type="component" value="Unassembled WGS sequence"/>
</dbReference>
<evidence type="ECO:0000313" key="4">
    <source>
        <dbReference type="Proteomes" id="UP000466966"/>
    </source>
</evidence>
<keyword evidence="2" id="KW-0808">Transferase</keyword>
<protein>
    <submittedName>
        <fullName evidence="3">Uncharacterized protein</fullName>
    </submittedName>
</protein>
<dbReference type="EMBL" id="WTYV01000005">
    <property type="protein sequence ID" value="MXO72545.1"/>
    <property type="molecule type" value="Genomic_DNA"/>
</dbReference>
<dbReference type="RefSeq" id="WP_160772475.1">
    <property type="nucleotide sequence ID" value="NZ_WTYV01000005.1"/>
</dbReference>
<keyword evidence="4" id="KW-1185">Reference proteome</keyword>
<evidence type="ECO:0000256" key="2">
    <source>
        <dbReference type="ARBA" id="ARBA00022679"/>
    </source>
</evidence>
<accession>A0A844YW31</accession>
<keyword evidence="1" id="KW-0328">Glycosyltransferase</keyword>
<gene>
    <name evidence="3" type="ORF">GRI99_13005</name>
</gene>
<organism evidence="3 4">
    <name type="scientific">Alteraurantiacibacter buctensis</name>
    <dbReference type="NCBI Taxonomy" id="1503981"/>
    <lineage>
        <taxon>Bacteria</taxon>
        <taxon>Pseudomonadati</taxon>
        <taxon>Pseudomonadota</taxon>
        <taxon>Alphaproteobacteria</taxon>
        <taxon>Sphingomonadales</taxon>
        <taxon>Erythrobacteraceae</taxon>
        <taxon>Alteraurantiacibacter</taxon>
    </lineage>
</organism>
<dbReference type="OrthoDB" id="9126118at2"/>
<sequence length="350" mass="38497">MRYLLFVLRMVLVVAIDTEAGAVRRVAGRQVSHHRYRRLLAQHWPHLLRLRPVRQVTVGDFAPRAGAGSRALMTIYAIAWCRRHGYRYRHTPKTRVAHADRAAGDYDAAWERELDLGAGEVPVGRKADPAVFGLWELLLDDAAPGLSLLEVAGLPLAGEFAPYYTFIDRAATEAERDRQAAAFLALMKDVLPEVRARYRSREAATATSGLTVAVHVRRGDVSTDRPDMWTDGEAFARALEQVLGELAARGIRPQVHVYSQGEPEDLAALAPLADAITCDGNPIATFRALVQADVLVMSKSCFSHLAALLSEGIVIYEPWRVPPQPGWVVRGADGMFDRAGLAARLTGPRP</sequence>
<evidence type="ECO:0000256" key="1">
    <source>
        <dbReference type="ARBA" id="ARBA00022676"/>
    </source>
</evidence>
<dbReference type="InterPro" id="IPR002516">
    <property type="entry name" value="Glyco_trans_11"/>
</dbReference>
<dbReference type="GO" id="GO:0005975">
    <property type="term" value="P:carbohydrate metabolic process"/>
    <property type="evidence" value="ECO:0007669"/>
    <property type="project" value="InterPro"/>
</dbReference>
<dbReference type="GO" id="GO:0008107">
    <property type="term" value="F:galactoside 2-alpha-L-fucosyltransferase activity"/>
    <property type="evidence" value="ECO:0007669"/>
    <property type="project" value="InterPro"/>
</dbReference>
<dbReference type="Pfam" id="PF01531">
    <property type="entry name" value="Glyco_transf_11"/>
    <property type="match status" value="1"/>
</dbReference>
<comment type="caution">
    <text evidence="3">The sequence shown here is derived from an EMBL/GenBank/DDBJ whole genome shotgun (WGS) entry which is preliminary data.</text>
</comment>